<keyword evidence="1 4" id="KW-0132">Cell division</keyword>
<sequence>MSFAAQTKKELTAIVNEPCCALAELQALVELNGQVKVVDSRRTLDVETENVSTARRIYTELRKTVGVHPEVSVRKKMRLKKNNVYSVRLQHGVDTALSQLGLEVDDEGAIGLMKPVSEATCCRRAYLRGAFLAAGSVNDPGSNSYHLEMTVHSLGEATRLQELMAEYDLRPKVIPRKNGFVVYLKEGEKIVELLSVIGAHQALLRFEDIRILKGMRNQVNRLVNCETANMNKTISAAVRQLEVIQTIDERMGLHNLPDHLREVAEMRQQFPEANLKELCDRMDNKVTKSGLNHRLKKLEEIADNLRSAKA</sequence>
<dbReference type="NCBIfam" id="TIGR00647">
    <property type="entry name" value="DNA_bind_WhiA"/>
    <property type="match status" value="1"/>
</dbReference>
<comment type="caution">
    <text evidence="8">The sequence shown here is derived from an EMBL/GenBank/DDBJ whole genome shotgun (WGS) entry which is preliminary data.</text>
</comment>
<comment type="similarity">
    <text evidence="4">Belongs to the WhiA family.</text>
</comment>
<reference evidence="8 9" key="1">
    <citation type="submission" date="2015-09" db="EMBL/GenBank/DDBJ databases">
        <title>Draft genome sequence of Alicyclobacillus ferrooxydans DSM 22381.</title>
        <authorList>
            <person name="Hemp J."/>
        </authorList>
    </citation>
    <scope>NUCLEOTIDE SEQUENCE [LARGE SCALE GENOMIC DNA]</scope>
    <source>
        <strain evidence="8 9">TC-34</strain>
    </source>
</reference>
<dbReference type="OrthoDB" id="401278at2"/>
<protein>
    <recommendedName>
        <fullName evidence="4">Probable cell division protein WhiA</fullName>
    </recommendedName>
</protein>
<evidence type="ECO:0000256" key="1">
    <source>
        <dbReference type="ARBA" id="ARBA00022618"/>
    </source>
</evidence>
<feature type="domain" description="Sporulation regulator WhiA C-terminal" evidence="5">
    <location>
        <begin position="219"/>
        <end position="302"/>
    </location>
</feature>
<dbReference type="PATRIC" id="fig|471514.4.peg.25"/>
<dbReference type="InterPro" id="IPR018478">
    <property type="entry name" value="Sporu_reg_WhiA_N_dom"/>
</dbReference>
<evidence type="ECO:0000313" key="9">
    <source>
        <dbReference type="Proteomes" id="UP000050482"/>
    </source>
</evidence>
<keyword evidence="3 4" id="KW-0131">Cell cycle</keyword>
<dbReference type="STRING" id="471514.AN477_00300"/>
<feature type="domain" description="Sporulation transcription regulator WhiA N-terminal" evidence="6">
    <location>
        <begin position="18"/>
        <end position="102"/>
    </location>
</feature>
<dbReference type="InterPro" id="IPR039518">
    <property type="entry name" value="WhiA_LAGLIDADG_dom"/>
</dbReference>
<proteinExistence type="inferred from homology"/>
<dbReference type="InterPro" id="IPR023054">
    <property type="entry name" value="Sporulation_regulator_WhiA_C"/>
</dbReference>
<evidence type="ECO:0000256" key="4">
    <source>
        <dbReference type="HAMAP-Rule" id="MF_01420"/>
    </source>
</evidence>
<keyword evidence="2 4" id="KW-0238">DNA-binding</keyword>
<dbReference type="PANTHER" id="PTHR37307">
    <property type="entry name" value="CELL DIVISION PROTEIN WHIA-RELATED"/>
    <property type="match status" value="1"/>
</dbReference>
<dbReference type="InterPro" id="IPR027434">
    <property type="entry name" value="Homing_endonucl"/>
</dbReference>
<accession>A0A0P9EPM9</accession>
<dbReference type="AlphaFoldDB" id="A0A0P9EPM9"/>
<dbReference type="Pfam" id="PF10298">
    <property type="entry name" value="WhiA_N"/>
    <property type="match status" value="1"/>
</dbReference>
<comment type="function">
    <text evidence="4">Involved in cell division and chromosome segregation.</text>
</comment>
<evidence type="ECO:0000256" key="3">
    <source>
        <dbReference type="ARBA" id="ARBA00023306"/>
    </source>
</evidence>
<dbReference type="PANTHER" id="PTHR37307:SF1">
    <property type="entry name" value="CELL DIVISION PROTEIN WHIA-RELATED"/>
    <property type="match status" value="1"/>
</dbReference>
<dbReference type="Pfam" id="PF02650">
    <property type="entry name" value="HTH_WhiA"/>
    <property type="match status" value="1"/>
</dbReference>
<dbReference type="EMBL" id="LJCO01000008">
    <property type="protein sequence ID" value="KPV45454.1"/>
    <property type="molecule type" value="Genomic_DNA"/>
</dbReference>
<evidence type="ECO:0000259" key="5">
    <source>
        <dbReference type="Pfam" id="PF02650"/>
    </source>
</evidence>
<evidence type="ECO:0000313" key="8">
    <source>
        <dbReference type="EMBL" id="KPV45454.1"/>
    </source>
</evidence>
<name>A0A0P9EPM9_9BACL</name>
<keyword evidence="9" id="KW-1185">Reference proteome</keyword>
<dbReference type="Proteomes" id="UP000050482">
    <property type="component" value="Unassembled WGS sequence"/>
</dbReference>
<dbReference type="GO" id="GO:0043937">
    <property type="term" value="P:regulation of sporulation"/>
    <property type="evidence" value="ECO:0007669"/>
    <property type="project" value="InterPro"/>
</dbReference>
<dbReference type="InterPro" id="IPR003802">
    <property type="entry name" value="Sporulation_regulator_WhiA"/>
</dbReference>
<dbReference type="GO" id="GO:0051301">
    <property type="term" value="P:cell division"/>
    <property type="evidence" value="ECO:0007669"/>
    <property type="project" value="UniProtKB-UniRule"/>
</dbReference>
<evidence type="ECO:0000259" key="6">
    <source>
        <dbReference type="Pfam" id="PF10298"/>
    </source>
</evidence>
<dbReference type="SUPFAM" id="SSF55608">
    <property type="entry name" value="Homing endonucleases"/>
    <property type="match status" value="1"/>
</dbReference>
<gene>
    <name evidence="4" type="primary">whiA</name>
    <name evidence="8" type="ORF">AN477_00300</name>
</gene>
<dbReference type="Pfam" id="PF14527">
    <property type="entry name" value="LAGLIDADG_WhiA"/>
    <property type="match status" value="1"/>
</dbReference>
<organism evidence="8 9">
    <name type="scientific">Alicyclobacillus ferrooxydans</name>
    <dbReference type="NCBI Taxonomy" id="471514"/>
    <lineage>
        <taxon>Bacteria</taxon>
        <taxon>Bacillati</taxon>
        <taxon>Bacillota</taxon>
        <taxon>Bacilli</taxon>
        <taxon>Bacillales</taxon>
        <taxon>Alicyclobacillaceae</taxon>
        <taxon>Alicyclobacillus</taxon>
    </lineage>
</organism>
<dbReference type="RefSeq" id="WP_054967196.1">
    <property type="nucleotide sequence ID" value="NZ_LJCO01000008.1"/>
</dbReference>
<dbReference type="Gene3D" id="3.10.28.10">
    <property type="entry name" value="Homing endonucleases"/>
    <property type="match status" value="1"/>
</dbReference>
<evidence type="ECO:0000259" key="7">
    <source>
        <dbReference type="Pfam" id="PF14527"/>
    </source>
</evidence>
<dbReference type="GO" id="GO:0003677">
    <property type="term" value="F:DNA binding"/>
    <property type="evidence" value="ECO:0007669"/>
    <property type="project" value="UniProtKB-UniRule"/>
</dbReference>
<dbReference type="HAMAP" id="MF_01420">
    <property type="entry name" value="HTH_type_WhiA"/>
    <property type="match status" value="1"/>
</dbReference>
<evidence type="ECO:0000256" key="2">
    <source>
        <dbReference type="ARBA" id="ARBA00023125"/>
    </source>
</evidence>
<feature type="domain" description="WhiA LAGLIDADG-like" evidence="7">
    <location>
        <begin position="124"/>
        <end position="216"/>
    </location>
</feature>